<protein>
    <submittedName>
        <fullName evidence="7">Alpha-mannosidase</fullName>
    </submittedName>
    <submittedName>
        <fullName evidence="8">Glycoside hydrolase family 38 C-terminal domain-containing protein</fullName>
    </submittedName>
</protein>
<evidence type="ECO:0000313" key="10">
    <source>
        <dbReference type="Proteomes" id="UP001326715"/>
    </source>
</evidence>
<feature type="domain" description="Glycoside hydrolase family 38 central" evidence="6">
    <location>
        <begin position="303"/>
        <end position="381"/>
    </location>
</feature>
<dbReference type="Pfam" id="PF01074">
    <property type="entry name" value="Glyco_hydro_38N"/>
    <property type="match status" value="1"/>
</dbReference>
<dbReference type="EMBL" id="FPIZ01000022">
    <property type="protein sequence ID" value="SFW83226.1"/>
    <property type="molecule type" value="Genomic_DNA"/>
</dbReference>
<evidence type="ECO:0000313" key="7">
    <source>
        <dbReference type="EMBL" id="SFW83226.1"/>
    </source>
</evidence>
<keyword evidence="5" id="KW-0732">Signal</keyword>
<evidence type="ECO:0000256" key="3">
    <source>
        <dbReference type="ARBA" id="ARBA00022801"/>
    </source>
</evidence>
<dbReference type="OrthoDB" id="9772207at2"/>
<dbReference type="RefSeq" id="WP_072364377.1">
    <property type="nucleotide sequence ID" value="NZ_CP139972.1"/>
</dbReference>
<keyword evidence="10" id="KW-1185">Reference proteome</keyword>
<feature type="chain" id="PRO_5013018401" evidence="5">
    <location>
        <begin position="20"/>
        <end position="1063"/>
    </location>
</feature>
<dbReference type="Proteomes" id="UP001326715">
    <property type="component" value="Chromosome"/>
</dbReference>
<dbReference type="GO" id="GO:0030246">
    <property type="term" value="F:carbohydrate binding"/>
    <property type="evidence" value="ECO:0007669"/>
    <property type="project" value="InterPro"/>
</dbReference>
<keyword evidence="4" id="KW-0326">Glycosidase</keyword>
<name>A0A1K1SG37_9BACT</name>
<evidence type="ECO:0000256" key="4">
    <source>
        <dbReference type="ARBA" id="ARBA00023295"/>
    </source>
</evidence>
<dbReference type="SUPFAM" id="SSF88688">
    <property type="entry name" value="Families 57/38 glycoside transferase middle domain"/>
    <property type="match status" value="1"/>
</dbReference>
<dbReference type="Gene3D" id="1.20.1270.50">
    <property type="entry name" value="Glycoside hydrolase family 38, central domain"/>
    <property type="match status" value="1"/>
</dbReference>
<reference evidence="8 10" key="2">
    <citation type="submission" date="2023-11" db="EMBL/GenBank/DDBJ databases">
        <title>MicrobeMod: A computational toolkit for identifying prokaryotic methylation and restriction-modification with nanopore sequencing.</title>
        <authorList>
            <person name="Crits-Christoph A."/>
            <person name="Kang S.C."/>
            <person name="Lee H."/>
            <person name="Ostrov N."/>
        </authorList>
    </citation>
    <scope>NUCLEOTIDE SEQUENCE [LARGE SCALE GENOMIC DNA]</scope>
    <source>
        <strain evidence="8 10">ATCC 23090</strain>
    </source>
</reference>
<comment type="similarity">
    <text evidence="1">Belongs to the glycosyl hydrolase 38 family.</text>
</comment>
<keyword evidence="3 8" id="KW-0378">Hydrolase</keyword>
<dbReference type="InterPro" id="IPR028995">
    <property type="entry name" value="Glyco_hydro_57/38_cen_sf"/>
</dbReference>
<dbReference type="InterPro" id="IPR011682">
    <property type="entry name" value="Glyco_hydro_38_C"/>
</dbReference>
<dbReference type="AlphaFoldDB" id="A0A1K1SG37"/>
<dbReference type="PANTHER" id="PTHR46017:SF1">
    <property type="entry name" value="ALPHA-MANNOSIDASE 2C1"/>
    <property type="match status" value="1"/>
</dbReference>
<organism evidence="7 9">
    <name type="scientific">Chitinophaga sancti</name>
    <dbReference type="NCBI Taxonomy" id="1004"/>
    <lineage>
        <taxon>Bacteria</taxon>
        <taxon>Pseudomonadati</taxon>
        <taxon>Bacteroidota</taxon>
        <taxon>Chitinophagia</taxon>
        <taxon>Chitinophagales</taxon>
        <taxon>Chitinophagaceae</taxon>
        <taxon>Chitinophaga</taxon>
    </lineage>
</organism>
<dbReference type="InterPro" id="IPR037094">
    <property type="entry name" value="Glyco_hydro_38_cen_sf"/>
</dbReference>
<dbReference type="SMART" id="SM00872">
    <property type="entry name" value="Alpha-mann_mid"/>
    <property type="match status" value="1"/>
</dbReference>
<gene>
    <name evidence="7" type="ORF">SAMN05661012_05368</name>
    <name evidence="8" type="ORF">SR876_24165</name>
</gene>
<sequence>MKKHILIFAGLLGFTFSTAQTKYNIAKDKVLYTIGYSHLDTEWNWDYPQVIDEYIKNIMTENFPLFEKYPDYAYNFTGSRRYHMMKEYYPDMYQRVKYYIAKGRWHVSGSSVDEAETVMATPESILRQVLYGNNFFQKEFGVVSQDYMLPDCFGFPASLPSVLHHAGLIGFSTQKLTWGSAVGIPFNIGTWYGPDGNGLLSALNGGSYVSHVPVRLDLDEGWSKRLDNNRKKSGYAFDFHYYGVGDQGGAPRENDVKHAEGSLNNADSKFKVLLTSSDQIFKDITPEIQKDLPTYKGELLLTEHSAGSITSQAFMKKMNRKNELLAKAAEQLAVMADYKGGAAYPFAKLNNAWELVLGSQVHDVLPGTSIPKAYEYAWNDEYVAANGFAAVLENSLKTLTKEMDTRVKGRAIVVYNPLAIEREDVVTASLSFDKVPEDVVVYGPDGKVVNSQVIERTAHALKFIFQAKVPSVGLAVYDVRIGSVKQSTELKVSGHSLENEFYKVTVSADGNIASIYDKVTKRELLSKPAVLDFQTEKSYTWPAWNMDWDERQKPPFDHLDKEASLRVVENGPLRVALAVSRKGLGSQMTQVLSLAAGCKRLEIDNLLDWQSKGVSLKAAFPLTAVNDSTTYNMGVGTIARPRNHEKAYEAPSNQWFDQTDKSGQFGVSILEDCKYGSDKPNDTTLRLTLLFTPKPDKRYVVQGTQDWGRHTFKYGIYAHEGDWRKGLTPWQGQALNQPLLAFETDAHAGKDGKQVSMLAISTPQVGVMAFKKMEGADDYYIVRLNELLGIDTHGVTVQFSAGIADAYEVNGQEKRIGTAKFDGQHVFFDMGHDAIRSFAVKFAPTVAIKSVVAQGPVSLPFNVDAFSYDNNRDDGNLKGRYSIPAELVPDTIVSEDVQFKMGSRADEDSNAVICKGQEIALPDGDYNAVYILAVADKDTLGNFDIDGRITPVGIQEWTGYIGQYYNRRFEQDEITVKSIADPFVKKDNIAWFASHRHLAYPSKNEAYNYSYLYKYRIAIPAHAKHITLPENKNIKIFAITVVKETAKDVVTLQPLYDDFSYKL</sequence>
<keyword evidence="2" id="KW-0479">Metal-binding</keyword>
<dbReference type="PANTHER" id="PTHR46017">
    <property type="entry name" value="ALPHA-MANNOSIDASE 2C1"/>
    <property type="match status" value="1"/>
</dbReference>
<evidence type="ECO:0000313" key="8">
    <source>
        <dbReference type="EMBL" id="WQG88026.1"/>
    </source>
</evidence>
<evidence type="ECO:0000259" key="6">
    <source>
        <dbReference type="SMART" id="SM00872"/>
    </source>
</evidence>
<dbReference type="InterPro" id="IPR015341">
    <property type="entry name" value="Glyco_hydro_38_cen"/>
</dbReference>
<dbReference type="SUPFAM" id="SSF74650">
    <property type="entry name" value="Galactose mutarotase-like"/>
    <property type="match status" value="1"/>
</dbReference>
<dbReference type="STRING" id="1004.SAMN05661012_05368"/>
<dbReference type="Pfam" id="PF07748">
    <property type="entry name" value="Glyco_hydro_38C"/>
    <property type="match status" value="1"/>
</dbReference>
<dbReference type="Proteomes" id="UP000183788">
    <property type="component" value="Unassembled WGS sequence"/>
</dbReference>
<evidence type="ECO:0000256" key="5">
    <source>
        <dbReference type="SAM" id="SignalP"/>
    </source>
</evidence>
<feature type="signal peptide" evidence="5">
    <location>
        <begin position="1"/>
        <end position="19"/>
    </location>
</feature>
<evidence type="ECO:0000256" key="1">
    <source>
        <dbReference type="ARBA" id="ARBA00009792"/>
    </source>
</evidence>
<dbReference type="InterPro" id="IPR000602">
    <property type="entry name" value="Glyco_hydro_38_N"/>
</dbReference>
<evidence type="ECO:0000256" key="2">
    <source>
        <dbReference type="ARBA" id="ARBA00022723"/>
    </source>
</evidence>
<dbReference type="EMBL" id="CP140154">
    <property type="protein sequence ID" value="WQG88026.1"/>
    <property type="molecule type" value="Genomic_DNA"/>
</dbReference>
<dbReference type="InterPro" id="IPR011330">
    <property type="entry name" value="Glyco_hydro/deAcase_b/a-brl"/>
</dbReference>
<dbReference type="InterPro" id="IPR027291">
    <property type="entry name" value="Glyco_hydro_38_N_sf"/>
</dbReference>
<dbReference type="GO" id="GO:0046872">
    <property type="term" value="F:metal ion binding"/>
    <property type="evidence" value="ECO:0007669"/>
    <property type="project" value="UniProtKB-KW"/>
</dbReference>
<reference evidence="7 9" key="1">
    <citation type="submission" date="2016-11" db="EMBL/GenBank/DDBJ databases">
        <authorList>
            <person name="Jaros S."/>
            <person name="Januszkiewicz K."/>
            <person name="Wedrychowicz H."/>
        </authorList>
    </citation>
    <scope>NUCLEOTIDE SEQUENCE [LARGE SCALE GENOMIC DNA]</scope>
    <source>
        <strain evidence="7 9">DSM 784</strain>
    </source>
</reference>
<dbReference type="Gene3D" id="2.70.98.30">
    <property type="entry name" value="Golgi alpha-mannosidase II, domain 4"/>
    <property type="match status" value="1"/>
</dbReference>
<dbReference type="GO" id="GO:0006013">
    <property type="term" value="P:mannose metabolic process"/>
    <property type="evidence" value="ECO:0007669"/>
    <property type="project" value="InterPro"/>
</dbReference>
<dbReference type="Gene3D" id="3.20.110.10">
    <property type="entry name" value="Glycoside hydrolase 38, N terminal domain"/>
    <property type="match status" value="1"/>
</dbReference>
<dbReference type="InterPro" id="IPR011013">
    <property type="entry name" value="Gal_mutarotase_sf_dom"/>
</dbReference>
<dbReference type="SUPFAM" id="SSF88713">
    <property type="entry name" value="Glycoside hydrolase/deacetylase"/>
    <property type="match status" value="1"/>
</dbReference>
<dbReference type="GO" id="GO:0004559">
    <property type="term" value="F:alpha-mannosidase activity"/>
    <property type="evidence" value="ECO:0007669"/>
    <property type="project" value="InterPro"/>
</dbReference>
<dbReference type="Pfam" id="PF09261">
    <property type="entry name" value="Alpha-mann_mid"/>
    <property type="match status" value="1"/>
</dbReference>
<evidence type="ECO:0000313" key="9">
    <source>
        <dbReference type="Proteomes" id="UP000183788"/>
    </source>
</evidence>
<dbReference type="GO" id="GO:0009313">
    <property type="term" value="P:oligosaccharide catabolic process"/>
    <property type="evidence" value="ECO:0007669"/>
    <property type="project" value="TreeGrafter"/>
</dbReference>
<proteinExistence type="inferred from homology"/>
<accession>A0A1K1SG37</accession>